<evidence type="ECO:0000256" key="3">
    <source>
        <dbReference type="ARBA" id="ARBA00022448"/>
    </source>
</evidence>
<keyword evidence="3" id="KW-0813">Transport</keyword>
<dbReference type="PANTHER" id="PTHR43649:SF30">
    <property type="entry name" value="ABC TRANSPORTER SUBSTRATE-BINDING PROTEIN"/>
    <property type="match status" value="1"/>
</dbReference>
<dbReference type="AlphaFoldDB" id="A0A963Z397"/>
<dbReference type="Proteomes" id="UP000721844">
    <property type="component" value="Unassembled WGS sequence"/>
</dbReference>
<evidence type="ECO:0000313" key="7">
    <source>
        <dbReference type="Proteomes" id="UP000721844"/>
    </source>
</evidence>
<dbReference type="InterPro" id="IPR006061">
    <property type="entry name" value="SBP_1_CS"/>
</dbReference>
<reference evidence="6 7" key="1">
    <citation type="journal article" date="2021" name="Microorganisms">
        <title>Acidisoma silvae sp. nov. and Acidisomacellulosilytica sp. nov., Two Acidophilic Bacteria Isolated from Decaying Wood, Hydrolyzing Cellulose and Producing Poly-3-hydroxybutyrate.</title>
        <authorList>
            <person name="Mieszkin S."/>
            <person name="Pouder E."/>
            <person name="Uroz S."/>
            <person name="Simon-Colin C."/>
            <person name="Alain K."/>
        </authorList>
    </citation>
    <scope>NUCLEOTIDE SEQUENCE [LARGE SCALE GENOMIC DNA]</scope>
    <source>
        <strain evidence="6 7">HW T5.17</strain>
    </source>
</reference>
<dbReference type="InterPro" id="IPR006059">
    <property type="entry name" value="SBP"/>
</dbReference>
<evidence type="ECO:0000313" key="6">
    <source>
        <dbReference type="EMBL" id="MCB8881018.1"/>
    </source>
</evidence>
<evidence type="ECO:0000256" key="1">
    <source>
        <dbReference type="ARBA" id="ARBA00004418"/>
    </source>
</evidence>
<comment type="caution">
    <text evidence="6">The sequence shown here is derived from an EMBL/GenBank/DDBJ whole genome shotgun (WGS) entry which is preliminary data.</text>
</comment>
<name>A0A963Z397_9PROT</name>
<keyword evidence="4 5" id="KW-0732">Signal</keyword>
<dbReference type="PANTHER" id="PTHR43649">
    <property type="entry name" value="ARABINOSE-BINDING PROTEIN-RELATED"/>
    <property type="match status" value="1"/>
</dbReference>
<dbReference type="GO" id="GO:0042597">
    <property type="term" value="C:periplasmic space"/>
    <property type="evidence" value="ECO:0007669"/>
    <property type="project" value="UniProtKB-SubCell"/>
</dbReference>
<comment type="subcellular location">
    <subcellularLocation>
        <location evidence="1">Periplasm</location>
    </subcellularLocation>
</comment>
<gene>
    <name evidence="6" type="ORF">ACELLULO517_12300</name>
</gene>
<organism evidence="6 7">
    <name type="scientific">Acidisoma cellulosilyticum</name>
    <dbReference type="NCBI Taxonomy" id="2802395"/>
    <lineage>
        <taxon>Bacteria</taxon>
        <taxon>Pseudomonadati</taxon>
        <taxon>Pseudomonadota</taxon>
        <taxon>Alphaproteobacteria</taxon>
        <taxon>Acetobacterales</taxon>
        <taxon>Acidocellaceae</taxon>
        <taxon>Acidisoma</taxon>
    </lineage>
</organism>
<evidence type="ECO:0000256" key="4">
    <source>
        <dbReference type="ARBA" id="ARBA00022729"/>
    </source>
</evidence>
<dbReference type="GO" id="GO:0055085">
    <property type="term" value="P:transmembrane transport"/>
    <property type="evidence" value="ECO:0007669"/>
    <property type="project" value="InterPro"/>
</dbReference>
<evidence type="ECO:0000256" key="2">
    <source>
        <dbReference type="ARBA" id="ARBA00008520"/>
    </source>
</evidence>
<protein>
    <submittedName>
        <fullName evidence="6">Extracellular solute-binding protein</fullName>
    </submittedName>
</protein>
<feature type="chain" id="PRO_5037906105" evidence="5">
    <location>
        <begin position="29"/>
        <end position="410"/>
    </location>
</feature>
<evidence type="ECO:0000256" key="5">
    <source>
        <dbReference type="SAM" id="SignalP"/>
    </source>
</evidence>
<dbReference type="PROSITE" id="PS01037">
    <property type="entry name" value="SBP_BACTERIAL_1"/>
    <property type="match status" value="1"/>
</dbReference>
<proteinExistence type="inferred from homology"/>
<comment type="similarity">
    <text evidence="2">Belongs to the bacterial solute-binding protein 1 family.</text>
</comment>
<dbReference type="EMBL" id="JAESVA010000003">
    <property type="protein sequence ID" value="MCB8881018.1"/>
    <property type="molecule type" value="Genomic_DNA"/>
</dbReference>
<dbReference type="RefSeq" id="WP_227307658.1">
    <property type="nucleotide sequence ID" value="NZ_JAESVA010000003.1"/>
</dbReference>
<accession>A0A963Z397</accession>
<feature type="signal peptide" evidence="5">
    <location>
        <begin position="1"/>
        <end position="28"/>
    </location>
</feature>
<dbReference type="InterPro" id="IPR050490">
    <property type="entry name" value="Bact_solute-bd_prot1"/>
</dbReference>
<dbReference type="Pfam" id="PF13416">
    <property type="entry name" value="SBP_bac_8"/>
    <property type="match status" value="1"/>
</dbReference>
<sequence>MRIAYRSLAVAGIVAAAALGVFTTAASATTLNLVVADYGTGPKDTSQIYWQRIADDFHAANPSITVKVQTVNWNDFDTKIQTMVQNRQYPDITEGDYFSNYAQEGLLYKVSDVFTDPSNLMPVFKELGSYSGVQYGLPFTTSARALFYNKAIFAEAGITNPPKTWEEIQTDAAKIEAKGKIGFGLPLGPEEAQAETLLWFLGNGGAYQSADGKWVIDSDQNVQTLQFMTQLVKAGDTEPNPGTKNRTDLFNEFAQGQIGMLNGEVALLPMITAANVLKPGDLGTAAIAGRTGPIDKTLGVCDFVAAFKTDGTKKEAIKKFLDFAFQDKYQLDFVHMYLELPGTTSAAVALAKTDATLAPFVKALPNAVQYPNDPVWAQVKTQIQQIIGTAIGPDPKPVLTTIQQTALKGS</sequence>
<dbReference type="SUPFAM" id="SSF53850">
    <property type="entry name" value="Periplasmic binding protein-like II"/>
    <property type="match status" value="1"/>
</dbReference>
<dbReference type="Gene3D" id="3.40.190.10">
    <property type="entry name" value="Periplasmic binding protein-like II"/>
    <property type="match status" value="2"/>
</dbReference>
<keyword evidence="7" id="KW-1185">Reference proteome</keyword>